<evidence type="ECO:0000313" key="2">
    <source>
        <dbReference type="EMBL" id="CAB9513340.1"/>
    </source>
</evidence>
<dbReference type="OrthoDB" id="198852at2759"/>
<dbReference type="Pfam" id="PF03382">
    <property type="entry name" value="DUF285"/>
    <property type="match status" value="2"/>
</dbReference>
<evidence type="ECO:0000256" key="1">
    <source>
        <dbReference type="SAM" id="SignalP"/>
    </source>
</evidence>
<protein>
    <submittedName>
        <fullName evidence="2">Uncharacterized protein</fullName>
    </submittedName>
</protein>
<dbReference type="EMBL" id="CAICTM010000584">
    <property type="protein sequence ID" value="CAB9513340.1"/>
    <property type="molecule type" value="Genomic_DNA"/>
</dbReference>
<keyword evidence="1" id="KW-0732">Signal</keyword>
<dbReference type="InterPro" id="IPR011889">
    <property type="entry name" value="Liste_lipo_26"/>
</dbReference>
<dbReference type="AlphaFoldDB" id="A0A9N8HIC3"/>
<dbReference type="NCBIfam" id="TIGR02167">
    <property type="entry name" value="Liste_lipo_26"/>
    <property type="match status" value="1"/>
</dbReference>
<name>A0A9N8HIC3_9STRA</name>
<keyword evidence="3" id="KW-1185">Reference proteome</keyword>
<evidence type="ECO:0000313" key="3">
    <source>
        <dbReference type="Proteomes" id="UP001153069"/>
    </source>
</evidence>
<accession>A0A9N8HIC3</accession>
<feature type="signal peptide" evidence="1">
    <location>
        <begin position="1"/>
        <end position="23"/>
    </location>
</feature>
<dbReference type="InterPro" id="IPR005046">
    <property type="entry name" value="DUF285"/>
</dbReference>
<reference evidence="2" key="1">
    <citation type="submission" date="2020-06" db="EMBL/GenBank/DDBJ databases">
        <authorList>
            <consortium name="Plant Systems Biology data submission"/>
        </authorList>
    </citation>
    <scope>NUCLEOTIDE SEQUENCE</scope>
    <source>
        <strain evidence="2">D6</strain>
    </source>
</reference>
<sequence length="405" mass="45318">MTRAFLSFISILLLWNCLAIVAATQNRQYTDAVAHTITLTNENLQSALRLWMDTTENDRTLVEQLYGGPIEEWDITGITALDEVFADTHNFHPDLSQWDVSRVTSLRAAFYNTTRFAANIASWDVSRVVDMRVMLAYSSDFISDISSWNTASLQNLRAAFTEYKTTATIQLVNRDSPDTLPISNWQTPELTDMEGLFAGTHNFHIDLGKTWSTSKVTSMAFMMEDTVNFYGGDLSLLDTSRVESMERMFAGAVNVRAARDISKWDTSNVYNMDRIFFNTTVTLDNEETAPADVDLFYLCWDLTGLEVDTLEEAACNSNAGGFNCDCVPENLVDTINSNCSMTTKTCFHSLAAAGSGTDEAQQDEEAASLVVKNDDVESSSRKNWDSIGWRWWLLASSASFLLWVG</sequence>
<proteinExistence type="predicted"/>
<gene>
    <name evidence="2" type="ORF">SEMRO_585_G171080.1</name>
</gene>
<organism evidence="2 3">
    <name type="scientific">Seminavis robusta</name>
    <dbReference type="NCBI Taxonomy" id="568900"/>
    <lineage>
        <taxon>Eukaryota</taxon>
        <taxon>Sar</taxon>
        <taxon>Stramenopiles</taxon>
        <taxon>Ochrophyta</taxon>
        <taxon>Bacillariophyta</taxon>
        <taxon>Bacillariophyceae</taxon>
        <taxon>Bacillariophycidae</taxon>
        <taxon>Naviculales</taxon>
        <taxon>Naviculaceae</taxon>
        <taxon>Seminavis</taxon>
    </lineage>
</organism>
<comment type="caution">
    <text evidence="2">The sequence shown here is derived from an EMBL/GenBank/DDBJ whole genome shotgun (WGS) entry which is preliminary data.</text>
</comment>
<dbReference type="Proteomes" id="UP001153069">
    <property type="component" value="Unassembled WGS sequence"/>
</dbReference>
<feature type="chain" id="PRO_5040204532" evidence="1">
    <location>
        <begin position="24"/>
        <end position="405"/>
    </location>
</feature>